<evidence type="ECO:0000259" key="7">
    <source>
        <dbReference type="Pfam" id="PF08784"/>
    </source>
</evidence>
<dbReference type="Pfam" id="PF08784">
    <property type="entry name" value="RPA_C"/>
    <property type="match status" value="1"/>
</dbReference>
<dbReference type="InterPro" id="IPR012340">
    <property type="entry name" value="NA-bd_OB-fold"/>
</dbReference>
<evidence type="ECO:0000256" key="6">
    <source>
        <dbReference type="SAM" id="MobiDB-lite"/>
    </source>
</evidence>
<dbReference type="PIRSF" id="PIRSF036949">
    <property type="entry name" value="RPA32"/>
    <property type="match status" value="1"/>
</dbReference>
<comment type="similarity">
    <text evidence="2">Belongs to the replication factor A protein 2 family.</text>
</comment>
<dbReference type="CDD" id="cd04478">
    <property type="entry name" value="RPA2_DBD_D"/>
    <property type="match status" value="1"/>
</dbReference>
<dbReference type="FunFam" id="1.10.10.10:FF:000168">
    <property type="entry name" value="Replication protein A 32 kDa subunit"/>
    <property type="match status" value="1"/>
</dbReference>
<dbReference type="InterPro" id="IPR014892">
    <property type="entry name" value="RPA_C"/>
</dbReference>
<gene>
    <name evidence="8" type="ORF">GSLYS_00010598001</name>
</gene>
<protein>
    <recommendedName>
        <fullName evidence="7">Replication protein A C-terminal domain-containing protein</fullName>
    </recommendedName>
</protein>
<feature type="region of interest" description="Disordered" evidence="6">
    <location>
        <begin position="169"/>
        <end position="194"/>
    </location>
</feature>
<evidence type="ECO:0000256" key="1">
    <source>
        <dbReference type="ARBA" id="ARBA00004123"/>
    </source>
</evidence>
<dbReference type="SUPFAM" id="SSF50249">
    <property type="entry name" value="Nucleic acid-binding proteins"/>
    <property type="match status" value="1"/>
</dbReference>
<feature type="domain" description="Replication protein A C-terminal" evidence="7">
    <location>
        <begin position="162"/>
        <end position="252"/>
    </location>
</feature>
<dbReference type="EMBL" id="CAXITT010000236">
    <property type="protein sequence ID" value="CAL1536685.1"/>
    <property type="molecule type" value="Genomic_DNA"/>
</dbReference>
<dbReference type="PANTHER" id="PTHR13989:SF16">
    <property type="entry name" value="REPLICATION PROTEIN A2"/>
    <property type="match status" value="1"/>
</dbReference>
<organism evidence="8 9">
    <name type="scientific">Lymnaea stagnalis</name>
    <name type="common">Great pond snail</name>
    <name type="synonym">Helix stagnalis</name>
    <dbReference type="NCBI Taxonomy" id="6523"/>
    <lineage>
        <taxon>Eukaryota</taxon>
        <taxon>Metazoa</taxon>
        <taxon>Spiralia</taxon>
        <taxon>Lophotrochozoa</taxon>
        <taxon>Mollusca</taxon>
        <taxon>Gastropoda</taxon>
        <taxon>Heterobranchia</taxon>
        <taxon>Euthyneura</taxon>
        <taxon>Panpulmonata</taxon>
        <taxon>Hygrophila</taxon>
        <taxon>Lymnaeoidea</taxon>
        <taxon>Lymnaeidae</taxon>
        <taxon>Lymnaea</taxon>
    </lineage>
</organism>
<dbReference type="SUPFAM" id="SSF46785">
    <property type="entry name" value="Winged helix' DNA-binding domain"/>
    <property type="match status" value="1"/>
</dbReference>
<feature type="region of interest" description="Disordered" evidence="6">
    <location>
        <begin position="96"/>
        <end position="116"/>
    </location>
</feature>
<dbReference type="InterPro" id="IPR040260">
    <property type="entry name" value="RFA2-like"/>
</dbReference>
<dbReference type="Gene3D" id="2.40.50.140">
    <property type="entry name" value="Nucleic acid-binding proteins"/>
    <property type="match status" value="1"/>
</dbReference>
<dbReference type="AlphaFoldDB" id="A0AAV2HT06"/>
<sequence length="259" mass="28298">MWNNQGFSQSGYQGGGFNTPQADEKKRASKRSNNIVPVTVAQILTAKHVDDVFMSSTNIELSLVTIVGLVKSVSVSPTRTDYLIDDMTGPPLEVRKFDNSDENEQSENAEPNAFPPNTYVRIDGVLRAFGGKRTINAQRISPLTDMNELTCHILEVIYANATFSQEQTNTGVSSNAGAATSSSRDDTAQGTIPGLTSLQGKIQMIIRNEQSERGCSFNDICNQLKNVAPKAIRETIEFLSGEGHIYSTIDDDHFQATDT</sequence>
<dbReference type="GO" id="GO:0035861">
    <property type="term" value="C:site of double-strand break"/>
    <property type="evidence" value="ECO:0007669"/>
    <property type="project" value="TreeGrafter"/>
</dbReference>
<dbReference type="Proteomes" id="UP001497497">
    <property type="component" value="Unassembled WGS sequence"/>
</dbReference>
<dbReference type="GO" id="GO:0005662">
    <property type="term" value="C:DNA replication factor A complex"/>
    <property type="evidence" value="ECO:0007669"/>
    <property type="project" value="TreeGrafter"/>
</dbReference>
<dbReference type="GO" id="GO:0003697">
    <property type="term" value="F:single-stranded DNA binding"/>
    <property type="evidence" value="ECO:0007669"/>
    <property type="project" value="TreeGrafter"/>
</dbReference>
<name>A0AAV2HT06_LYMST</name>
<evidence type="ECO:0000313" key="8">
    <source>
        <dbReference type="EMBL" id="CAL1536685.1"/>
    </source>
</evidence>
<dbReference type="InterPro" id="IPR036388">
    <property type="entry name" value="WH-like_DNA-bd_sf"/>
</dbReference>
<feature type="compositionally biased region" description="Low complexity" evidence="6">
    <location>
        <begin position="1"/>
        <end position="11"/>
    </location>
</feature>
<dbReference type="PANTHER" id="PTHR13989">
    <property type="entry name" value="REPLICATION PROTEIN A-RELATED"/>
    <property type="match status" value="1"/>
</dbReference>
<evidence type="ECO:0000313" key="9">
    <source>
        <dbReference type="Proteomes" id="UP001497497"/>
    </source>
</evidence>
<evidence type="ECO:0000256" key="5">
    <source>
        <dbReference type="ARBA" id="ARBA00023242"/>
    </source>
</evidence>
<evidence type="ECO:0000256" key="3">
    <source>
        <dbReference type="ARBA" id="ARBA00022705"/>
    </source>
</evidence>
<dbReference type="InterPro" id="IPR014646">
    <property type="entry name" value="Rfa2/RPA32"/>
</dbReference>
<dbReference type="GO" id="GO:0000781">
    <property type="term" value="C:chromosome, telomeric region"/>
    <property type="evidence" value="ECO:0007669"/>
    <property type="project" value="TreeGrafter"/>
</dbReference>
<dbReference type="GO" id="GO:0006260">
    <property type="term" value="P:DNA replication"/>
    <property type="evidence" value="ECO:0007669"/>
    <property type="project" value="UniProtKB-KW"/>
</dbReference>
<accession>A0AAV2HT06</accession>
<dbReference type="GO" id="GO:0000724">
    <property type="term" value="P:double-strand break repair via homologous recombination"/>
    <property type="evidence" value="ECO:0007669"/>
    <property type="project" value="TreeGrafter"/>
</dbReference>
<reference evidence="8 9" key="1">
    <citation type="submission" date="2024-04" db="EMBL/GenBank/DDBJ databases">
        <authorList>
            <consortium name="Genoscope - CEA"/>
            <person name="William W."/>
        </authorList>
    </citation>
    <scope>NUCLEOTIDE SEQUENCE [LARGE SCALE GENOMIC DNA]</scope>
</reference>
<proteinExistence type="inferred from homology"/>
<evidence type="ECO:0000256" key="2">
    <source>
        <dbReference type="ARBA" id="ARBA00007815"/>
    </source>
</evidence>
<keyword evidence="4" id="KW-0238">DNA-binding</keyword>
<dbReference type="GO" id="GO:0006289">
    <property type="term" value="P:nucleotide-excision repair"/>
    <property type="evidence" value="ECO:0007669"/>
    <property type="project" value="TreeGrafter"/>
</dbReference>
<keyword evidence="3" id="KW-0235">DNA replication</keyword>
<dbReference type="Gene3D" id="1.10.10.10">
    <property type="entry name" value="Winged helix-like DNA-binding domain superfamily/Winged helix DNA-binding domain"/>
    <property type="match status" value="1"/>
</dbReference>
<keyword evidence="9" id="KW-1185">Reference proteome</keyword>
<feature type="region of interest" description="Disordered" evidence="6">
    <location>
        <begin position="1"/>
        <end position="31"/>
    </location>
</feature>
<comment type="subcellular location">
    <subcellularLocation>
        <location evidence="1">Nucleus</location>
    </subcellularLocation>
</comment>
<comment type="caution">
    <text evidence="8">The sequence shown here is derived from an EMBL/GenBank/DDBJ whole genome shotgun (WGS) entry which is preliminary data.</text>
</comment>
<dbReference type="InterPro" id="IPR036390">
    <property type="entry name" value="WH_DNA-bd_sf"/>
</dbReference>
<evidence type="ECO:0000256" key="4">
    <source>
        <dbReference type="ARBA" id="ARBA00023125"/>
    </source>
</evidence>
<keyword evidence="5" id="KW-0539">Nucleus</keyword>